<keyword evidence="2" id="KW-1185">Reference proteome</keyword>
<proteinExistence type="predicted"/>
<gene>
    <name evidence="1" type="ORF">DSO57_1003032</name>
</gene>
<sequence>MTTRNEIWNQQADILPVIVLLKPIIGLDYASMSSLFMSLEYQQKAGLGRTYGRKKGTVNSLPPLALDRSIFPCCTKKGPKTPAKPPFVE</sequence>
<evidence type="ECO:0000313" key="2">
    <source>
        <dbReference type="Proteomes" id="UP001165960"/>
    </source>
</evidence>
<accession>A0ACC2SXK6</accession>
<dbReference type="Proteomes" id="UP001165960">
    <property type="component" value="Unassembled WGS sequence"/>
</dbReference>
<dbReference type="EMBL" id="QTSX02004267">
    <property type="protein sequence ID" value="KAJ9067119.1"/>
    <property type="molecule type" value="Genomic_DNA"/>
</dbReference>
<organism evidence="1 2">
    <name type="scientific">Entomophthora muscae</name>
    <dbReference type="NCBI Taxonomy" id="34485"/>
    <lineage>
        <taxon>Eukaryota</taxon>
        <taxon>Fungi</taxon>
        <taxon>Fungi incertae sedis</taxon>
        <taxon>Zoopagomycota</taxon>
        <taxon>Entomophthoromycotina</taxon>
        <taxon>Entomophthoromycetes</taxon>
        <taxon>Entomophthorales</taxon>
        <taxon>Entomophthoraceae</taxon>
        <taxon>Entomophthora</taxon>
    </lineage>
</organism>
<reference evidence="1" key="1">
    <citation type="submission" date="2022-04" db="EMBL/GenBank/DDBJ databases">
        <title>Genome of the entomopathogenic fungus Entomophthora muscae.</title>
        <authorList>
            <person name="Elya C."/>
            <person name="Lovett B.R."/>
            <person name="Lee E."/>
            <person name="Macias A.M."/>
            <person name="Hajek A.E."/>
            <person name="De Bivort B.L."/>
            <person name="Kasson M.T."/>
            <person name="De Fine Licht H.H."/>
            <person name="Stajich J.E."/>
        </authorList>
    </citation>
    <scope>NUCLEOTIDE SEQUENCE</scope>
    <source>
        <strain evidence="1">Berkeley</strain>
    </source>
</reference>
<comment type="caution">
    <text evidence="1">The sequence shown here is derived from an EMBL/GenBank/DDBJ whole genome shotgun (WGS) entry which is preliminary data.</text>
</comment>
<evidence type="ECO:0000313" key="1">
    <source>
        <dbReference type="EMBL" id="KAJ9067119.1"/>
    </source>
</evidence>
<protein>
    <submittedName>
        <fullName evidence="1">Uncharacterized protein</fullName>
    </submittedName>
</protein>
<name>A0ACC2SXK6_9FUNG</name>